<name>A0A5E4BU59_MARMO</name>
<evidence type="ECO:0000313" key="1">
    <source>
        <dbReference type="EMBL" id="VTJ72449.1"/>
    </source>
</evidence>
<organism evidence="1 2">
    <name type="scientific">Marmota monax</name>
    <name type="common">Woodchuck</name>
    <dbReference type="NCBI Taxonomy" id="9995"/>
    <lineage>
        <taxon>Eukaryota</taxon>
        <taxon>Metazoa</taxon>
        <taxon>Chordata</taxon>
        <taxon>Craniata</taxon>
        <taxon>Vertebrata</taxon>
        <taxon>Euteleostomi</taxon>
        <taxon>Mammalia</taxon>
        <taxon>Eutheria</taxon>
        <taxon>Euarchontoglires</taxon>
        <taxon>Glires</taxon>
        <taxon>Rodentia</taxon>
        <taxon>Sciuromorpha</taxon>
        <taxon>Sciuridae</taxon>
        <taxon>Xerinae</taxon>
        <taxon>Marmotini</taxon>
        <taxon>Marmota</taxon>
    </lineage>
</organism>
<sequence length="196" mass="22490">MESWKMSIFKKQIPHSPPSYGRSLSEPAYANSEIGTSIYQRCGPLKSKRKKNEYAVSNVEKTLGAYRWQKHHDFRLKGGKWERLQNNKGELDELKVLPEMICTNNASSSDNEVFRTSTEKLNFVNTQKLRAPFTRSISEPEPRCTIKCIRPWPTSVGSVESEQQGYFIRGIFSTLSNGFSRMLSLKGESFNEPVRE</sequence>
<evidence type="ECO:0000313" key="2">
    <source>
        <dbReference type="Proteomes" id="UP000335636"/>
    </source>
</evidence>
<dbReference type="AlphaFoldDB" id="A0A5E4BU59"/>
<dbReference type="EMBL" id="CABDUW010000622">
    <property type="protein sequence ID" value="VTJ72449.1"/>
    <property type="molecule type" value="Genomic_DNA"/>
</dbReference>
<feature type="non-terminal residue" evidence="1">
    <location>
        <position position="196"/>
    </location>
</feature>
<accession>A0A5E4BU59</accession>
<keyword evidence="2" id="KW-1185">Reference proteome</keyword>
<protein>
    <submittedName>
        <fullName evidence="1">Uncharacterized protein</fullName>
    </submittedName>
</protein>
<reference evidence="1" key="1">
    <citation type="submission" date="2019-04" db="EMBL/GenBank/DDBJ databases">
        <authorList>
            <person name="Alioto T."/>
            <person name="Alioto T."/>
        </authorList>
    </citation>
    <scope>NUCLEOTIDE SEQUENCE [LARGE SCALE GENOMIC DNA]</scope>
</reference>
<proteinExistence type="predicted"/>
<dbReference type="Proteomes" id="UP000335636">
    <property type="component" value="Unassembled WGS sequence"/>
</dbReference>
<gene>
    <name evidence="1" type="ORF">MONAX_5E010099</name>
</gene>
<comment type="caution">
    <text evidence="1">The sequence shown here is derived from an EMBL/GenBank/DDBJ whole genome shotgun (WGS) entry which is preliminary data.</text>
</comment>